<keyword evidence="3" id="KW-1185">Reference proteome</keyword>
<sequence>MRASGFFSFLSAFYMFALPLTAQDAVPEPPNCPLNVVPGTWDLTVTGTQNATARIGGEVPVPPIADALTFFPSCEGSLMIESRGGIQTELSGRSDGEFPSTVQGTGTIVATVKAEWRITIQSPTTADGTLSLGGIINQLADGEALHYRMNYVGDKDEQHPACTCPTQLRAALSDQINDAKKLRSLFANPAYYGRPAAFSPDLDPLFPRWKLASYDALIDYMYANENAEYDDAVAYADSVTNDAGQVLETSQESQSNGSSAFSASGKTWYDNDQCNMTVTSGNDSCYADIMFAAVSAHEGVHFAECNQNKSMHKTIESKAASEVRAYTAEIEYLRGWIPNNCSGPVANVTD</sequence>
<name>A0A1I0N2D3_9RHOB</name>
<protein>
    <submittedName>
        <fullName evidence="2">Uncharacterized protein</fullName>
    </submittedName>
</protein>
<keyword evidence="1" id="KW-0732">Signal</keyword>
<evidence type="ECO:0000313" key="3">
    <source>
        <dbReference type="Proteomes" id="UP000199167"/>
    </source>
</evidence>
<proteinExistence type="predicted"/>
<accession>A0A1I0N2D3</accession>
<organism evidence="2 3">
    <name type="scientific">Cognatiyoonia koreensis</name>
    <dbReference type="NCBI Taxonomy" id="364200"/>
    <lineage>
        <taxon>Bacteria</taxon>
        <taxon>Pseudomonadati</taxon>
        <taxon>Pseudomonadota</taxon>
        <taxon>Alphaproteobacteria</taxon>
        <taxon>Rhodobacterales</taxon>
        <taxon>Paracoccaceae</taxon>
        <taxon>Cognatiyoonia</taxon>
    </lineage>
</organism>
<feature type="chain" id="PRO_5011623435" evidence="1">
    <location>
        <begin position="23"/>
        <end position="350"/>
    </location>
</feature>
<evidence type="ECO:0000256" key="1">
    <source>
        <dbReference type="SAM" id="SignalP"/>
    </source>
</evidence>
<gene>
    <name evidence="2" type="ORF">SAMN04488515_0367</name>
</gene>
<dbReference type="Proteomes" id="UP000199167">
    <property type="component" value="Unassembled WGS sequence"/>
</dbReference>
<evidence type="ECO:0000313" key="2">
    <source>
        <dbReference type="EMBL" id="SEV94975.1"/>
    </source>
</evidence>
<dbReference type="AlphaFoldDB" id="A0A1I0N2D3"/>
<reference evidence="2 3" key="1">
    <citation type="submission" date="2016-10" db="EMBL/GenBank/DDBJ databases">
        <authorList>
            <person name="de Groot N.N."/>
        </authorList>
    </citation>
    <scope>NUCLEOTIDE SEQUENCE [LARGE SCALE GENOMIC DNA]</scope>
    <source>
        <strain evidence="2 3">DSM 17925</strain>
    </source>
</reference>
<dbReference type="EMBL" id="FOIZ01000001">
    <property type="protein sequence ID" value="SEV94975.1"/>
    <property type="molecule type" value="Genomic_DNA"/>
</dbReference>
<feature type="signal peptide" evidence="1">
    <location>
        <begin position="1"/>
        <end position="22"/>
    </location>
</feature>
<dbReference type="STRING" id="364200.SAMN04488515_0367"/>